<evidence type="ECO:0000313" key="4">
    <source>
        <dbReference type="Proteomes" id="UP000320475"/>
    </source>
</evidence>
<dbReference type="EMBL" id="QEAM01000391">
    <property type="protein sequence ID" value="TPX40394.1"/>
    <property type="molecule type" value="Genomic_DNA"/>
</dbReference>
<dbReference type="PROSITE" id="PS51257">
    <property type="entry name" value="PROKAR_LIPOPROTEIN"/>
    <property type="match status" value="1"/>
</dbReference>
<keyword evidence="2" id="KW-0732">Signal</keyword>
<dbReference type="VEuPathDB" id="FungiDB:SeMB42_g00161"/>
<evidence type="ECO:0000313" key="3">
    <source>
        <dbReference type="EMBL" id="TPX40394.1"/>
    </source>
</evidence>
<organism evidence="3 4">
    <name type="scientific">Synchytrium endobioticum</name>
    <dbReference type="NCBI Taxonomy" id="286115"/>
    <lineage>
        <taxon>Eukaryota</taxon>
        <taxon>Fungi</taxon>
        <taxon>Fungi incertae sedis</taxon>
        <taxon>Chytridiomycota</taxon>
        <taxon>Chytridiomycota incertae sedis</taxon>
        <taxon>Chytridiomycetes</taxon>
        <taxon>Synchytriales</taxon>
        <taxon>Synchytriaceae</taxon>
        <taxon>Synchytrium</taxon>
    </lineage>
</organism>
<feature type="compositionally biased region" description="Low complexity" evidence="1">
    <location>
        <begin position="378"/>
        <end position="388"/>
    </location>
</feature>
<feature type="region of interest" description="Disordered" evidence="1">
    <location>
        <begin position="378"/>
        <end position="416"/>
    </location>
</feature>
<comment type="caution">
    <text evidence="3">The sequence shown here is derived from an EMBL/GenBank/DDBJ whole genome shotgun (WGS) entry which is preliminary data.</text>
</comment>
<evidence type="ECO:0000256" key="2">
    <source>
        <dbReference type="SAM" id="SignalP"/>
    </source>
</evidence>
<name>A0A507CMN6_9FUNG</name>
<feature type="signal peptide" evidence="2">
    <location>
        <begin position="1"/>
        <end position="16"/>
    </location>
</feature>
<sequence>MSRIFLFSLLILAVSCTNIGVHPEPCPADIKLLKDQELAYEKQETAVKEHRGVYDLSRIIGQHFTDVRRDLAECAVLVRPQPAPEGSTEYFMFKRQYHSTLLAYLKCLLRIIINTYKYHDLCNTNGKLSTIFRKELLLRADMTKQAAEEQLQYINEYGERLKMEKVPLSKVLINDDGMGVEGAKSSCIEELISDIEKARRIMDLENAKLDAMMFPVAFQAFPDGPSREAYHGTSDLMTCGQLNEIFVKLKPPPPPPPTPVEPGAPDITHRLHYVYIGAEFQAAHEARKLYAARYLQLDDEALSKVPPSVVDSFRKFVEPNDVGIEAESGNFVRMSRQIYNRWVLTKDYVRIGEDEWKASHLARMPALDPYIRIVASSSGTSGSTSHGTQIDTERAEPIGTPRASSSGRFPSRSSGGSCRRVVFLTVFVSAHR</sequence>
<gene>
    <name evidence="3" type="ORF">SeLEV6574_g06633</name>
</gene>
<feature type="compositionally biased region" description="Low complexity" evidence="1">
    <location>
        <begin position="402"/>
        <end position="416"/>
    </location>
</feature>
<reference evidence="3 4" key="1">
    <citation type="journal article" date="2019" name="Sci. Rep.">
        <title>Comparative genomics of chytrid fungi reveal insights into the obligate biotrophic and pathogenic lifestyle of Synchytrium endobioticum.</title>
        <authorList>
            <person name="van de Vossenberg B.T.L.H."/>
            <person name="Warris S."/>
            <person name="Nguyen H.D.T."/>
            <person name="van Gent-Pelzer M.P.E."/>
            <person name="Joly D.L."/>
            <person name="van de Geest H.C."/>
            <person name="Bonants P.J.M."/>
            <person name="Smith D.S."/>
            <person name="Levesque C.A."/>
            <person name="van der Lee T.A.J."/>
        </authorList>
    </citation>
    <scope>NUCLEOTIDE SEQUENCE [LARGE SCALE GENOMIC DNA]</scope>
    <source>
        <strain evidence="3 4">LEV6574</strain>
    </source>
</reference>
<accession>A0A507CMN6</accession>
<evidence type="ECO:0000256" key="1">
    <source>
        <dbReference type="SAM" id="MobiDB-lite"/>
    </source>
</evidence>
<protein>
    <submittedName>
        <fullName evidence="3">Uncharacterized protein</fullName>
    </submittedName>
</protein>
<dbReference type="Proteomes" id="UP000320475">
    <property type="component" value="Unassembled WGS sequence"/>
</dbReference>
<feature type="chain" id="PRO_5021347738" evidence="2">
    <location>
        <begin position="17"/>
        <end position="432"/>
    </location>
</feature>
<proteinExistence type="predicted"/>
<dbReference type="AlphaFoldDB" id="A0A507CMN6"/>